<comment type="caution">
    <text evidence="2">The sequence shown here is derived from an EMBL/GenBank/DDBJ whole genome shotgun (WGS) entry which is preliminary data.</text>
</comment>
<protein>
    <recommendedName>
        <fullName evidence="1">Primase C-terminal 1 domain-containing protein</fullName>
    </recommendedName>
</protein>
<dbReference type="SMART" id="SM00942">
    <property type="entry name" value="PriCT_1"/>
    <property type="match status" value="1"/>
</dbReference>
<evidence type="ECO:0000313" key="2">
    <source>
        <dbReference type="EMBL" id="NME42378.1"/>
    </source>
</evidence>
<proteinExistence type="predicted"/>
<dbReference type="InterPro" id="IPR014820">
    <property type="entry name" value="PriCT_1"/>
</dbReference>
<gene>
    <name evidence="2" type="ORF">HF863_06320</name>
</gene>
<sequence>MLYVQRGLKTKRMEPYGETLAYFMNEFIPETCYVDKNSLGEFKFRSCYYGFSGALKDNTRKNENVINRDAIALDLDFIASGLDDFTLYDSLKLNLKCQWWLYPTISNGFKGLRYRLIIPLDTPLISDQDYKIVVFFISYTLMNKGILTRADPSNRTWAQLFGLPIGNQHYPDDLPIIRENQGELFPSTKERVASFKKYLQSQGQPITPDISKEFLNRSCSYHARTTYTAKLLTDFVKGIPQGSRNNKILELASYLIGIGLNNSNDIYKLLQVFNQNFVMPPLDNQELIGILKSAIRRAERTKRE</sequence>
<dbReference type="Pfam" id="PF08708">
    <property type="entry name" value="PriCT_1"/>
    <property type="match status" value="1"/>
</dbReference>
<dbReference type="Proteomes" id="UP000563853">
    <property type="component" value="Unassembled WGS sequence"/>
</dbReference>
<evidence type="ECO:0000313" key="3">
    <source>
        <dbReference type="Proteomes" id="UP000563853"/>
    </source>
</evidence>
<dbReference type="RefSeq" id="WP_170091663.1">
    <property type="nucleotide sequence ID" value="NZ_JABAFP010000021.1"/>
</dbReference>
<evidence type="ECO:0000259" key="1">
    <source>
        <dbReference type="SMART" id="SM00942"/>
    </source>
</evidence>
<dbReference type="EMBL" id="JABAFP010000021">
    <property type="protein sequence ID" value="NME42378.1"/>
    <property type="molecule type" value="Genomic_DNA"/>
</dbReference>
<feature type="domain" description="Primase C-terminal 1" evidence="1">
    <location>
        <begin position="233"/>
        <end position="300"/>
    </location>
</feature>
<name>A0A848C5J0_9LACO</name>
<reference evidence="2 3" key="1">
    <citation type="submission" date="2020-04" db="EMBL/GenBank/DDBJ databases">
        <authorList>
            <person name="Hitch T.C.A."/>
            <person name="Wylensek D."/>
            <person name="Clavel T."/>
        </authorList>
    </citation>
    <scope>NUCLEOTIDE SEQUENCE [LARGE SCALE GENOMIC DNA]</scope>
    <source>
        <strain evidence="2 3">WCA-389-WT-5H1</strain>
    </source>
</reference>
<organism evidence="2 3">
    <name type="scientific">Ligilactobacillus agilis</name>
    <dbReference type="NCBI Taxonomy" id="1601"/>
    <lineage>
        <taxon>Bacteria</taxon>
        <taxon>Bacillati</taxon>
        <taxon>Bacillota</taxon>
        <taxon>Bacilli</taxon>
        <taxon>Lactobacillales</taxon>
        <taxon>Lactobacillaceae</taxon>
        <taxon>Ligilactobacillus</taxon>
    </lineage>
</organism>
<accession>A0A848C5J0</accession>
<dbReference type="AlphaFoldDB" id="A0A848C5J0"/>